<keyword evidence="2" id="KW-1185">Reference proteome</keyword>
<comment type="caution">
    <text evidence="1">The sequence shown here is derived from an EMBL/GenBank/DDBJ whole genome shotgun (WGS) entry which is preliminary data.</text>
</comment>
<protein>
    <submittedName>
        <fullName evidence="1">Uncharacterized protein</fullName>
    </submittedName>
</protein>
<reference evidence="1" key="1">
    <citation type="submission" date="2020-05" db="EMBL/GenBank/DDBJ databases">
        <title>Large-scale comparative analyses of tick genomes elucidate their genetic diversity and vector capacities.</title>
        <authorList>
            <person name="Jia N."/>
            <person name="Wang J."/>
            <person name="Shi W."/>
            <person name="Du L."/>
            <person name="Sun Y."/>
            <person name="Zhan W."/>
            <person name="Jiang J."/>
            <person name="Wang Q."/>
            <person name="Zhang B."/>
            <person name="Ji P."/>
            <person name="Sakyi L.B."/>
            <person name="Cui X."/>
            <person name="Yuan T."/>
            <person name="Jiang B."/>
            <person name="Yang W."/>
            <person name="Lam T.T.-Y."/>
            <person name="Chang Q."/>
            <person name="Ding S."/>
            <person name="Wang X."/>
            <person name="Zhu J."/>
            <person name="Ruan X."/>
            <person name="Zhao L."/>
            <person name="Wei J."/>
            <person name="Que T."/>
            <person name="Du C."/>
            <person name="Cheng J."/>
            <person name="Dai P."/>
            <person name="Han X."/>
            <person name="Huang E."/>
            <person name="Gao Y."/>
            <person name="Liu J."/>
            <person name="Shao H."/>
            <person name="Ye R."/>
            <person name="Li L."/>
            <person name="Wei W."/>
            <person name="Wang X."/>
            <person name="Wang C."/>
            <person name="Yang T."/>
            <person name="Huo Q."/>
            <person name="Li W."/>
            <person name="Guo W."/>
            <person name="Chen H."/>
            <person name="Zhou L."/>
            <person name="Ni X."/>
            <person name="Tian J."/>
            <person name="Zhou Y."/>
            <person name="Sheng Y."/>
            <person name="Liu T."/>
            <person name="Pan Y."/>
            <person name="Xia L."/>
            <person name="Li J."/>
            <person name="Zhao F."/>
            <person name="Cao W."/>
        </authorList>
    </citation>
    <scope>NUCLEOTIDE SEQUENCE</scope>
    <source>
        <strain evidence="1">Dsil-2018</strain>
    </source>
</reference>
<proteinExistence type="predicted"/>
<evidence type="ECO:0000313" key="1">
    <source>
        <dbReference type="EMBL" id="KAH7941679.1"/>
    </source>
</evidence>
<gene>
    <name evidence="1" type="ORF">HPB49_016070</name>
</gene>
<evidence type="ECO:0000313" key="2">
    <source>
        <dbReference type="Proteomes" id="UP000821865"/>
    </source>
</evidence>
<dbReference type="Proteomes" id="UP000821865">
    <property type="component" value="Chromosome 7"/>
</dbReference>
<name>A0ACB8CG41_DERSI</name>
<organism evidence="1 2">
    <name type="scientific">Dermacentor silvarum</name>
    <name type="common">Tick</name>
    <dbReference type="NCBI Taxonomy" id="543639"/>
    <lineage>
        <taxon>Eukaryota</taxon>
        <taxon>Metazoa</taxon>
        <taxon>Ecdysozoa</taxon>
        <taxon>Arthropoda</taxon>
        <taxon>Chelicerata</taxon>
        <taxon>Arachnida</taxon>
        <taxon>Acari</taxon>
        <taxon>Parasitiformes</taxon>
        <taxon>Ixodida</taxon>
        <taxon>Ixodoidea</taxon>
        <taxon>Ixodidae</taxon>
        <taxon>Rhipicephalinae</taxon>
        <taxon>Dermacentor</taxon>
    </lineage>
</organism>
<accession>A0ACB8CG41</accession>
<sequence>MEHRERVRALRDGKERANGEGKRGQTVTRSPPARSSDHRRLLLATAHLRRGSARPRHHRDLIAARPFAFLLMAWIDSVLASFLHNVFLPLIVLSVCLRYALQRDYTTRRLKFQAWLSNYMSYRETGAMLEAKEILFGKLESIVSRDWYLRNLGLIRILEIGAGSGSNLAFYPRNCHLVAVDSNPFTASYLRRKLTRVPVLLEMFLVQNGGSLNNVKSCYVDAVVTTHVLCGVKDLDAILKEIARVLAPGGKFFYVEHMRHDPSDWRHYVQMLVNPLWRRLFNGCSLTQELHDSIQKSAHFASVSQCKVYSARSKFVGIFLNPVLVGIATKRDFVRRRPMKLSNAFLTTRAM</sequence>
<dbReference type="EMBL" id="CM023476">
    <property type="protein sequence ID" value="KAH7941679.1"/>
    <property type="molecule type" value="Genomic_DNA"/>
</dbReference>